<organism evidence="1 2">
    <name type="scientific">Vitreoscilla massiliensis</name>
    <dbReference type="NCBI Taxonomy" id="1689272"/>
    <lineage>
        <taxon>Bacteria</taxon>
        <taxon>Pseudomonadati</taxon>
        <taxon>Pseudomonadota</taxon>
        <taxon>Betaproteobacteria</taxon>
        <taxon>Neisseriales</taxon>
        <taxon>Neisseriaceae</taxon>
        <taxon>Vitreoscilla</taxon>
    </lineage>
</organism>
<reference evidence="1 2" key="1">
    <citation type="journal article" date="2022" name="Res Sq">
        <title>Evolution of multicellular longitudinally dividing oral cavity symbionts (Neisseriaceae).</title>
        <authorList>
            <person name="Nyongesa S."/>
            <person name="Weber P."/>
            <person name="Bernet E."/>
            <person name="Pullido F."/>
            <person name="Nieckarz M."/>
            <person name="Delaby M."/>
            <person name="Nieves C."/>
            <person name="Viehboeck T."/>
            <person name="Krause N."/>
            <person name="Rivera-Millot A."/>
            <person name="Nakamura A."/>
            <person name="Vischer N."/>
            <person name="VanNieuwenhze M."/>
            <person name="Brun Y."/>
            <person name="Cava F."/>
            <person name="Bulgheresi S."/>
            <person name="Veyrier F."/>
        </authorList>
    </citation>
    <scope>NUCLEOTIDE SEQUENCE [LARGE SCALE GENOMIC DNA]</scope>
    <source>
        <strain evidence="1 2">SN4</strain>
    </source>
</reference>
<gene>
    <name evidence="1" type="ORF">LVJ82_02585</name>
</gene>
<proteinExistence type="predicted"/>
<protein>
    <recommendedName>
        <fullName evidence="3">CheW-like domain-containing protein</fullName>
    </recommendedName>
</protein>
<dbReference type="EMBL" id="CP091511">
    <property type="protein sequence ID" value="UOO89894.1"/>
    <property type="molecule type" value="Genomic_DNA"/>
</dbReference>
<name>A0ABY4E309_9NEIS</name>
<accession>A0ABY4E309</accession>
<evidence type="ECO:0008006" key="3">
    <source>
        <dbReference type="Google" id="ProtNLM"/>
    </source>
</evidence>
<sequence length="163" mass="18598">MQIRYITESEFAALALPILFHEPLYAHVYCVLMQDDATPVCKFTARSTLVQPIIKRFNRFIAIGIDETIGFWDFEAAKIAKQLALPYPFYDFYLSANYLFIVFELGILILHASTLSVCGELIYPNFIQSIEADDQQIKVLFLDGKIAIVNIKDIILSHSNLKT</sequence>
<dbReference type="Proteomes" id="UP000832011">
    <property type="component" value="Chromosome"/>
</dbReference>
<evidence type="ECO:0000313" key="2">
    <source>
        <dbReference type="Proteomes" id="UP000832011"/>
    </source>
</evidence>
<evidence type="ECO:0000313" key="1">
    <source>
        <dbReference type="EMBL" id="UOO89894.1"/>
    </source>
</evidence>
<dbReference type="RefSeq" id="WP_058356199.1">
    <property type="nucleotide sequence ID" value="NZ_CABKVG010000008.1"/>
</dbReference>
<keyword evidence="2" id="KW-1185">Reference proteome</keyword>